<feature type="transmembrane region" description="Helical" evidence="1">
    <location>
        <begin position="58"/>
        <end position="78"/>
    </location>
</feature>
<name>A0A9P8QBJ3_WICPI</name>
<reference evidence="2" key="2">
    <citation type="submission" date="2021-01" db="EMBL/GenBank/DDBJ databases">
        <authorList>
            <person name="Schikora-Tamarit M.A."/>
        </authorList>
    </citation>
    <scope>NUCLEOTIDE SEQUENCE</scope>
    <source>
        <strain evidence="2">CBS2887</strain>
    </source>
</reference>
<evidence type="ECO:0000256" key="1">
    <source>
        <dbReference type="SAM" id="Phobius"/>
    </source>
</evidence>
<dbReference type="AlphaFoldDB" id="A0A9P8QBJ3"/>
<keyword evidence="1" id="KW-0472">Membrane</keyword>
<keyword evidence="1" id="KW-0812">Transmembrane</keyword>
<organism evidence="2 3">
    <name type="scientific">Wickerhamomyces pijperi</name>
    <name type="common">Yeast</name>
    <name type="synonym">Pichia pijperi</name>
    <dbReference type="NCBI Taxonomy" id="599730"/>
    <lineage>
        <taxon>Eukaryota</taxon>
        <taxon>Fungi</taxon>
        <taxon>Dikarya</taxon>
        <taxon>Ascomycota</taxon>
        <taxon>Saccharomycotina</taxon>
        <taxon>Saccharomycetes</taxon>
        <taxon>Phaffomycetales</taxon>
        <taxon>Wickerhamomycetaceae</taxon>
        <taxon>Wickerhamomyces</taxon>
    </lineage>
</organism>
<protein>
    <submittedName>
        <fullName evidence="2">Uncharacterized protein</fullName>
    </submittedName>
</protein>
<feature type="transmembrane region" description="Helical" evidence="1">
    <location>
        <begin position="113"/>
        <end position="133"/>
    </location>
</feature>
<reference evidence="2" key="1">
    <citation type="journal article" date="2021" name="Open Biol.">
        <title>Shared evolutionary footprints suggest mitochondrial oxidative damage underlies multiple complex I losses in fungi.</title>
        <authorList>
            <person name="Schikora-Tamarit M.A."/>
            <person name="Marcet-Houben M."/>
            <person name="Nosek J."/>
            <person name="Gabaldon T."/>
        </authorList>
    </citation>
    <scope>NUCLEOTIDE SEQUENCE</scope>
    <source>
        <strain evidence="2">CBS2887</strain>
    </source>
</reference>
<keyword evidence="3" id="KW-1185">Reference proteome</keyword>
<proteinExistence type="predicted"/>
<dbReference type="Proteomes" id="UP000774326">
    <property type="component" value="Unassembled WGS sequence"/>
</dbReference>
<dbReference type="EMBL" id="JAEUBG010001443">
    <property type="protein sequence ID" value="KAH3686444.1"/>
    <property type="molecule type" value="Genomic_DNA"/>
</dbReference>
<accession>A0A9P8QBJ3</accession>
<comment type="caution">
    <text evidence="2">The sequence shown here is derived from an EMBL/GenBank/DDBJ whole genome shotgun (WGS) entry which is preliminary data.</text>
</comment>
<gene>
    <name evidence="2" type="ORF">WICPIJ_002624</name>
</gene>
<evidence type="ECO:0000313" key="2">
    <source>
        <dbReference type="EMBL" id="KAH3686444.1"/>
    </source>
</evidence>
<evidence type="ECO:0000313" key="3">
    <source>
        <dbReference type="Proteomes" id="UP000774326"/>
    </source>
</evidence>
<sequence>MANNLPSSLPVYTNFCSMESLAASLWPMMTLIGSINTEDAICSILDGIVAENMSFCNLALFVVILLTISSVWAMKVLSNNLSASSIMRNFNFWKSRTLDDGSKLVIKSIKRNGVVMINSYLFFLMTPFLNLAFKDLDNNVMFKPIPLDNLRATSQCLTGTCWRTGDQITVEQGNGDGFTLNGGWLIKPKNIQVGQKLRRDCETGFDVVERSNRQWDIITGNFGLIDLS</sequence>
<keyword evidence="1" id="KW-1133">Transmembrane helix</keyword>